<name>A0A8S1VSP7_9CILI</name>
<proteinExistence type="predicted"/>
<evidence type="ECO:0008006" key="4">
    <source>
        <dbReference type="Google" id="ProtNLM"/>
    </source>
</evidence>
<feature type="chain" id="PRO_5035857792" description="Transmembrane protein" evidence="1">
    <location>
        <begin position="23"/>
        <end position="201"/>
    </location>
</feature>
<keyword evidence="3" id="KW-1185">Reference proteome</keyword>
<gene>
    <name evidence="2" type="ORF">PPENT_87.1.T0720217</name>
</gene>
<dbReference type="Proteomes" id="UP000689195">
    <property type="component" value="Unassembled WGS sequence"/>
</dbReference>
<protein>
    <recommendedName>
        <fullName evidence="4">Transmembrane protein</fullName>
    </recommendedName>
</protein>
<feature type="signal peptide" evidence="1">
    <location>
        <begin position="1"/>
        <end position="22"/>
    </location>
</feature>
<reference evidence="2" key="1">
    <citation type="submission" date="2021-01" db="EMBL/GenBank/DDBJ databases">
        <authorList>
            <consortium name="Genoscope - CEA"/>
            <person name="William W."/>
        </authorList>
    </citation>
    <scope>NUCLEOTIDE SEQUENCE</scope>
</reference>
<comment type="caution">
    <text evidence="2">The sequence shown here is derived from an EMBL/GenBank/DDBJ whole genome shotgun (WGS) entry which is preliminary data.</text>
</comment>
<dbReference type="EMBL" id="CAJJDO010000072">
    <property type="protein sequence ID" value="CAD8179781.1"/>
    <property type="molecule type" value="Genomic_DNA"/>
</dbReference>
<organism evidence="2 3">
    <name type="scientific">Paramecium pentaurelia</name>
    <dbReference type="NCBI Taxonomy" id="43138"/>
    <lineage>
        <taxon>Eukaryota</taxon>
        <taxon>Sar</taxon>
        <taxon>Alveolata</taxon>
        <taxon>Ciliophora</taxon>
        <taxon>Intramacronucleata</taxon>
        <taxon>Oligohymenophorea</taxon>
        <taxon>Peniculida</taxon>
        <taxon>Parameciidae</taxon>
        <taxon>Paramecium</taxon>
    </lineage>
</organism>
<evidence type="ECO:0000256" key="1">
    <source>
        <dbReference type="SAM" id="SignalP"/>
    </source>
</evidence>
<dbReference type="OrthoDB" id="9997739at2759"/>
<sequence length="201" mass="23545">MFRELVSIILILFISDIQITNQSCLNSCYRIKQIVRGNCQNVLNQKNGNLISEKNKQYFSANHWFLRDSIYKIFGGFGYQICFKGQSMQVDLKQKYELNTLNFGYGIQIIGLYNKSVYQILKHRNIIYESSLSCSVVTIKFQNQLVESFRINNDDSNINKQIIKIMLTIRNYMCQKLKLTLNSNELQVDIYSSKILSYLQI</sequence>
<keyword evidence="1" id="KW-0732">Signal</keyword>
<dbReference type="AlphaFoldDB" id="A0A8S1VSP7"/>
<evidence type="ECO:0000313" key="2">
    <source>
        <dbReference type="EMBL" id="CAD8179781.1"/>
    </source>
</evidence>
<evidence type="ECO:0000313" key="3">
    <source>
        <dbReference type="Proteomes" id="UP000689195"/>
    </source>
</evidence>
<accession>A0A8S1VSP7</accession>